<evidence type="ECO:0000259" key="3">
    <source>
        <dbReference type="PROSITE" id="PS51756"/>
    </source>
</evidence>
<proteinExistence type="inferred from homology"/>
<gene>
    <name evidence="4" type="ORF">INT76_10170</name>
</gene>
<keyword evidence="2" id="KW-0175">Coiled coil</keyword>
<evidence type="ECO:0000313" key="5">
    <source>
        <dbReference type="Proteomes" id="UP000677616"/>
    </source>
</evidence>
<keyword evidence="5" id="KW-1185">Reference proteome</keyword>
<dbReference type="Proteomes" id="UP000677616">
    <property type="component" value="Chromosome"/>
</dbReference>
<dbReference type="InterPro" id="IPR006829">
    <property type="entry name" value="LXG_dom"/>
</dbReference>
<reference evidence="4 5" key="1">
    <citation type="submission" date="2021-04" db="EMBL/GenBank/DDBJ databases">
        <title>Complete genome sequence of a novel Streptococcus species.</title>
        <authorList>
            <person name="Teng J.L.L."/>
        </authorList>
    </citation>
    <scope>NUCLEOTIDE SEQUENCE [LARGE SCALE GENOMIC DNA]</scope>
    <source>
        <strain evidence="4 5">HKU75</strain>
    </source>
</reference>
<evidence type="ECO:0000256" key="1">
    <source>
        <dbReference type="ARBA" id="ARBA00034117"/>
    </source>
</evidence>
<organism evidence="4 5">
    <name type="scientific">Streptococcus oriscaviae</name>
    <dbReference type="NCBI Taxonomy" id="2781599"/>
    <lineage>
        <taxon>Bacteria</taxon>
        <taxon>Bacillati</taxon>
        <taxon>Bacillota</taxon>
        <taxon>Bacilli</taxon>
        <taxon>Lactobacillales</taxon>
        <taxon>Streptococcaceae</taxon>
        <taxon>Streptococcus</taxon>
    </lineage>
</organism>
<evidence type="ECO:0000313" key="4">
    <source>
        <dbReference type="EMBL" id="QUE54171.1"/>
    </source>
</evidence>
<evidence type="ECO:0000256" key="2">
    <source>
        <dbReference type="SAM" id="Coils"/>
    </source>
</evidence>
<dbReference type="CDD" id="cd20738">
    <property type="entry name" value="PoNe_DUF4280"/>
    <property type="match status" value="1"/>
</dbReference>
<comment type="similarity">
    <text evidence="1">In the N-terminal section; belongs to the LXG family.</text>
</comment>
<protein>
    <recommendedName>
        <fullName evidence="3">LXG domain-containing protein</fullName>
    </recommendedName>
</protein>
<dbReference type="PROSITE" id="PS51756">
    <property type="entry name" value="LXG"/>
    <property type="match status" value="1"/>
</dbReference>
<accession>A0ABX7YKQ6</accession>
<sequence>MRIDMSEVKGQKAALEAQLTSLRSQLAAAKQSLQAAQSSSALKGQVKEAIDAKIGNHQLPLLTNYENALTLLASSYDELITRFQSITGETSDSAIINTDYLSELKSKAAGIFTDSQMINSDANRIYSSISDIIPLSSPSLSAMTTAKSELDRLLDKLIADMSAFNSLKADNALADLFSSQNHQLGRLGQAVSSGYQHDSALAFFQDTAFRKTVEEVSHVLSHGGSGKQLTSALAKEILGSRYSGRISDADLAHFRNLDKKSQEEYAKFIRSPFEAQINAMALAELEDKYGHLIQGEKSFRSTGYGRVLTGELTPEQYNYIIGRYEYLVARGDIGKAELARLETMFANLRPEDKAKLDAMTLPELMEQDRLLFFDCQGLEFDYLFGSAADKARIDYSKLRFEELMDHEVIDWRDPQYMEKLNAYVNETGLDPRTGKEASDDLKFVAKHYGWVKGSSTLVASIADAVIDYSDLFKLNILSKMNDIGEVNSEVTAFKKTAPITGVDEIPKTRADKITIESLGEHNTIDKFSSPLKSVTWEGTAWESTMDDLHHTMVTNNTPVVSNVHTVDEIAQQQAELLKVRNGDANLSTSMRKGNYGEIVQDEYYRQLGYERISKDIVTSLDSPSHKGIDGVYYNPDGHPPYIISEAKYNTAQLNKGLADGTNQMDRNWINKRLDKAIDKGHAKAIRKSWFSDDGNVQSNLFNVKDNGNIIINQLDDTAKKMK</sequence>
<dbReference type="Pfam" id="PF04740">
    <property type="entry name" value="LXG"/>
    <property type="match status" value="1"/>
</dbReference>
<dbReference type="RefSeq" id="WP_212570474.1">
    <property type="nucleotide sequence ID" value="NZ_CP073084.1"/>
</dbReference>
<feature type="coiled-coil region" evidence="2">
    <location>
        <begin position="5"/>
        <end position="39"/>
    </location>
</feature>
<dbReference type="EMBL" id="CP073084">
    <property type="protein sequence ID" value="QUE54171.1"/>
    <property type="molecule type" value="Genomic_DNA"/>
</dbReference>
<name>A0ABX7YKQ6_9STRE</name>
<feature type="domain" description="LXG" evidence="3">
    <location>
        <begin position="1"/>
        <end position="230"/>
    </location>
</feature>